<feature type="chain" id="PRO_5018559573" description="Ig-like domain-containing protein" evidence="3">
    <location>
        <begin position="22"/>
        <end position="143"/>
    </location>
</feature>
<dbReference type="GO" id="GO:0007166">
    <property type="term" value="P:cell surface receptor signaling pathway"/>
    <property type="evidence" value="ECO:0007669"/>
    <property type="project" value="TreeGrafter"/>
</dbReference>
<dbReference type="PANTHER" id="PTHR23268:SF28">
    <property type="entry name" value="T CELL RECEPTOR BETA VARIABLE 19"/>
    <property type="match status" value="1"/>
</dbReference>
<reference evidence="5" key="1">
    <citation type="submission" date="2025-08" db="UniProtKB">
        <authorList>
            <consortium name="Ensembl"/>
        </authorList>
    </citation>
    <scope>IDENTIFICATION</scope>
</reference>
<evidence type="ECO:0000259" key="4">
    <source>
        <dbReference type="PROSITE" id="PS50835"/>
    </source>
</evidence>
<dbReference type="AlphaFoldDB" id="A0A3Q3X2K2"/>
<dbReference type="OMA" id="CVTIMIR"/>
<dbReference type="InterPro" id="IPR007110">
    <property type="entry name" value="Ig-like_dom"/>
</dbReference>
<dbReference type="InterPro" id="IPR036179">
    <property type="entry name" value="Ig-like_dom_sf"/>
</dbReference>
<dbReference type="CDD" id="cd00099">
    <property type="entry name" value="IgV"/>
    <property type="match status" value="1"/>
</dbReference>
<dbReference type="InterPro" id="IPR013783">
    <property type="entry name" value="Ig-like_fold"/>
</dbReference>
<dbReference type="Proteomes" id="UP000261620">
    <property type="component" value="Unplaced"/>
</dbReference>
<evidence type="ECO:0000313" key="5">
    <source>
        <dbReference type="Ensembl" id="ENSMMOP00000019384.1"/>
    </source>
</evidence>
<evidence type="ECO:0000256" key="2">
    <source>
        <dbReference type="ARBA" id="ARBA00022859"/>
    </source>
</evidence>
<name>A0A3Q3X2K2_MOLML</name>
<dbReference type="SMART" id="SM00406">
    <property type="entry name" value="IGv"/>
    <property type="match status" value="1"/>
</dbReference>
<dbReference type="SMART" id="SM00409">
    <property type="entry name" value="IG"/>
    <property type="match status" value="1"/>
</dbReference>
<dbReference type="Ensembl" id="ENSMMOT00000019710.1">
    <property type="protein sequence ID" value="ENSMMOP00000019384.1"/>
    <property type="gene ID" value="ENSMMOG00000014691.1"/>
</dbReference>
<evidence type="ECO:0000256" key="3">
    <source>
        <dbReference type="SAM" id="SignalP"/>
    </source>
</evidence>
<feature type="signal peptide" evidence="3">
    <location>
        <begin position="1"/>
        <end position="21"/>
    </location>
</feature>
<dbReference type="SUPFAM" id="SSF48726">
    <property type="entry name" value="Immunoglobulin"/>
    <property type="match status" value="1"/>
</dbReference>
<dbReference type="Pfam" id="PF07686">
    <property type="entry name" value="V-set"/>
    <property type="match status" value="1"/>
</dbReference>
<accession>A0A3Q3X2K2</accession>
<protein>
    <recommendedName>
        <fullName evidence="4">Ig-like domain-containing protein</fullName>
    </recommendedName>
</protein>
<dbReference type="InterPro" id="IPR003599">
    <property type="entry name" value="Ig_sub"/>
</dbReference>
<keyword evidence="2" id="KW-0391">Immunity</keyword>
<feature type="domain" description="Ig-like" evidence="4">
    <location>
        <begin position="36"/>
        <end position="133"/>
    </location>
</feature>
<evidence type="ECO:0000256" key="1">
    <source>
        <dbReference type="ARBA" id="ARBA00022729"/>
    </source>
</evidence>
<dbReference type="GO" id="GO:0002376">
    <property type="term" value="P:immune system process"/>
    <property type="evidence" value="ECO:0007669"/>
    <property type="project" value="UniProtKB-KW"/>
</dbReference>
<dbReference type="STRING" id="94237.ENSMMOP00000019384"/>
<reference evidence="5" key="2">
    <citation type="submission" date="2025-09" db="UniProtKB">
        <authorList>
            <consortium name="Ensembl"/>
        </authorList>
    </citation>
    <scope>IDENTIFICATION</scope>
</reference>
<keyword evidence="6" id="KW-1185">Reference proteome</keyword>
<dbReference type="PANTHER" id="PTHR23268">
    <property type="entry name" value="T-CELL RECEPTOR BETA CHAIN"/>
    <property type="match status" value="1"/>
</dbReference>
<dbReference type="Gene3D" id="2.60.40.10">
    <property type="entry name" value="Immunoglobulins"/>
    <property type="match status" value="1"/>
</dbReference>
<organism evidence="5 6">
    <name type="scientific">Mola mola</name>
    <name type="common">Ocean sunfish</name>
    <name type="synonym">Tetraodon mola</name>
    <dbReference type="NCBI Taxonomy" id="94237"/>
    <lineage>
        <taxon>Eukaryota</taxon>
        <taxon>Metazoa</taxon>
        <taxon>Chordata</taxon>
        <taxon>Craniata</taxon>
        <taxon>Vertebrata</taxon>
        <taxon>Euteleostomi</taxon>
        <taxon>Actinopterygii</taxon>
        <taxon>Neopterygii</taxon>
        <taxon>Teleostei</taxon>
        <taxon>Neoteleostei</taxon>
        <taxon>Acanthomorphata</taxon>
        <taxon>Eupercaria</taxon>
        <taxon>Tetraodontiformes</taxon>
        <taxon>Molidae</taxon>
        <taxon>Mola</taxon>
    </lineage>
</organism>
<dbReference type="InterPro" id="IPR013106">
    <property type="entry name" value="Ig_V-set"/>
</dbReference>
<sequence>YISVVFICVTIMIRLLIHVAALVHQDPPAMIKNPTEEVQMTCNHSSTDFNMIQWYKQSAGGNDMTLLGYARYSSTVVESQFVDSFKVSGDGSSLSRLHIGESRSEDSAVYFCAASSAQCCTKPPSGTKTLEITTQMQSKPHDD</sequence>
<dbReference type="InterPro" id="IPR050413">
    <property type="entry name" value="TCR_beta_variable"/>
</dbReference>
<keyword evidence="1 3" id="KW-0732">Signal</keyword>
<dbReference type="PROSITE" id="PS50835">
    <property type="entry name" value="IG_LIKE"/>
    <property type="match status" value="1"/>
</dbReference>
<proteinExistence type="predicted"/>
<evidence type="ECO:0000313" key="6">
    <source>
        <dbReference type="Proteomes" id="UP000261620"/>
    </source>
</evidence>
<dbReference type="GO" id="GO:0005886">
    <property type="term" value="C:plasma membrane"/>
    <property type="evidence" value="ECO:0007669"/>
    <property type="project" value="TreeGrafter"/>
</dbReference>